<proteinExistence type="predicted"/>
<keyword evidence="2" id="KW-1185">Reference proteome</keyword>
<reference evidence="1" key="1">
    <citation type="journal article" date="2021" name="Nat. Commun.">
        <title>Genetic determinants of endophytism in the Arabidopsis root mycobiome.</title>
        <authorList>
            <person name="Mesny F."/>
            <person name="Miyauchi S."/>
            <person name="Thiergart T."/>
            <person name="Pickel B."/>
            <person name="Atanasova L."/>
            <person name="Karlsson M."/>
            <person name="Huettel B."/>
            <person name="Barry K.W."/>
            <person name="Haridas S."/>
            <person name="Chen C."/>
            <person name="Bauer D."/>
            <person name="Andreopoulos W."/>
            <person name="Pangilinan J."/>
            <person name="LaButti K."/>
            <person name="Riley R."/>
            <person name="Lipzen A."/>
            <person name="Clum A."/>
            <person name="Drula E."/>
            <person name="Henrissat B."/>
            <person name="Kohler A."/>
            <person name="Grigoriev I.V."/>
            <person name="Martin F.M."/>
            <person name="Hacquard S."/>
        </authorList>
    </citation>
    <scope>NUCLEOTIDE SEQUENCE</scope>
    <source>
        <strain evidence="1">MPI-SDFR-AT-0120</strain>
    </source>
</reference>
<dbReference type="OrthoDB" id="5392974at2759"/>
<comment type="caution">
    <text evidence="1">The sequence shown here is derived from an EMBL/GenBank/DDBJ whole genome shotgun (WGS) entry which is preliminary data.</text>
</comment>
<protein>
    <submittedName>
        <fullName evidence="1">Uncharacterized protein</fullName>
    </submittedName>
</protein>
<evidence type="ECO:0000313" key="2">
    <source>
        <dbReference type="Proteomes" id="UP000813461"/>
    </source>
</evidence>
<gene>
    <name evidence="1" type="ORF">FB567DRAFT_591733</name>
</gene>
<name>A0A8K0R7C0_9PLEO</name>
<dbReference type="EMBL" id="JAGMVJ010000008">
    <property type="protein sequence ID" value="KAH7088327.1"/>
    <property type="molecule type" value="Genomic_DNA"/>
</dbReference>
<dbReference type="Proteomes" id="UP000813461">
    <property type="component" value="Unassembled WGS sequence"/>
</dbReference>
<evidence type="ECO:0000313" key="1">
    <source>
        <dbReference type="EMBL" id="KAH7088327.1"/>
    </source>
</evidence>
<dbReference type="AlphaFoldDB" id="A0A8K0R7C0"/>
<accession>A0A8K0R7C0</accession>
<sequence length="354" mass="40690">MGLRASVDVLYGEDTSLEWKLKATDAEIKKCMQPAKDKTKDRAIRVCFVDTLAASSGWLPGNFSIPPETINTLRAFGLSGLLLCNLWTEDGYWAKMGNQRFIRCRTNGLMESLVCYQYRSGWDGPVSFIHVIATSTQSTYFCINYPIGARDRLEDHIKEDPSVLHRPFFLDTLAADDSLKRWQIDIGQRRQKLREFEVAYSSERVGNDAATRELHEMSLQWLSLGQDCMDLKLQLDFLRDGYVTYEEKLRADNSVWTVDLEEDVRDTIDVLRSQCDICHRWTQVYRERTDNRINLVFHLVNQQEMKTSRDIAATNTEVAKATARVARETQRDSASMITIAVVTMVFLPARLYAQ</sequence>
<organism evidence="1 2">
    <name type="scientific">Paraphoma chrysanthemicola</name>
    <dbReference type="NCBI Taxonomy" id="798071"/>
    <lineage>
        <taxon>Eukaryota</taxon>
        <taxon>Fungi</taxon>
        <taxon>Dikarya</taxon>
        <taxon>Ascomycota</taxon>
        <taxon>Pezizomycotina</taxon>
        <taxon>Dothideomycetes</taxon>
        <taxon>Pleosporomycetidae</taxon>
        <taxon>Pleosporales</taxon>
        <taxon>Pleosporineae</taxon>
        <taxon>Phaeosphaeriaceae</taxon>
        <taxon>Paraphoma</taxon>
    </lineage>
</organism>